<evidence type="ECO:0000313" key="13">
    <source>
        <dbReference type="Proteomes" id="UP001247542"/>
    </source>
</evidence>
<evidence type="ECO:0000256" key="3">
    <source>
        <dbReference type="ARBA" id="ARBA00022694"/>
    </source>
</evidence>
<dbReference type="EC" id="2.7.7.72" evidence="12"/>
<dbReference type="GO" id="GO:0016874">
    <property type="term" value="F:ligase activity"/>
    <property type="evidence" value="ECO:0007669"/>
    <property type="project" value="UniProtKB-KW"/>
</dbReference>
<dbReference type="RefSeq" id="WP_313271910.1">
    <property type="nucleotide sequence ID" value="NZ_JASXSX010000001.1"/>
</dbReference>
<dbReference type="InterPro" id="IPR003607">
    <property type="entry name" value="HD/PDEase_dom"/>
</dbReference>
<dbReference type="CDD" id="cd05398">
    <property type="entry name" value="NT_ClassII-CCAase"/>
    <property type="match status" value="1"/>
</dbReference>
<reference evidence="12 13" key="1">
    <citation type="submission" date="2023-06" db="EMBL/GenBank/DDBJ databases">
        <title>Draft genome sequence of Gleimia hominis type strain CCUG 57540T.</title>
        <authorList>
            <person name="Salva-Serra F."/>
            <person name="Cardew S."/>
            <person name="Jensie Markopoulos S."/>
            <person name="Ohlen M."/>
            <person name="Inganas E."/>
            <person name="Svensson-Stadler L."/>
            <person name="Moore E.R.B."/>
        </authorList>
    </citation>
    <scope>NUCLEOTIDE SEQUENCE [LARGE SCALE GENOMIC DNA]</scope>
    <source>
        <strain evidence="12 13">CCUG 57540</strain>
    </source>
</reference>
<protein>
    <submittedName>
        <fullName evidence="12">CCA tRNA nucleotidyltransferase</fullName>
        <ecNumber evidence="12">2.7.7.72</ecNumber>
    </submittedName>
</protein>
<dbReference type="Pfam" id="PF12627">
    <property type="entry name" value="PolyA_pol_RNAbd"/>
    <property type="match status" value="1"/>
</dbReference>
<evidence type="ECO:0000256" key="1">
    <source>
        <dbReference type="ARBA" id="ARBA00001946"/>
    </source>
</evidence>
<evidence type="ECO:0000256" key="6">
    <source>
        <dbReference type="ARBA" id="ARBA00022741"/>
    </source>
</evidence>
<dbReference type="CDD" id="cd00077">
    <property type="entry name" value="HDc"/>
    <property type="match status" value="1"/>
</dbReference>
<sequence length="487" mass="54590">MDTTNYVGCGSQTTLLANAHAAFKHLPKQIVELGHVFTDAGFELALVGGPVRDAFLAKTPHDFDLTTNARPDDTQELLRQWGANTWAVGKAFGTIGGQKAGLTVEVTTYRTEEYDSSSRKPTVQYGDHLEGDLSRRDFTINACAMLLPQLRLVDPHGGLEDLAEGVLKTPVSAQQSFDDDPLRIMRAARFTAQLGIDVSEDVMAAMSAQAPRLQIVSAERVQAELHRLMISPYPRRGLELMVYTGVCDEVLPEFSALRDTVDEHNRHKDVFEHTLTVLDNAMSMETDETGPVPAPDFILRFAAIMHDVGKPDTRKFEPDGTVSFHHHEVVGAKLTRARMRALKFDKATTKAVTKLVRLHLRFHGYGEQGWTDSAVRRYVADAGDLLQRLHRLTRADCTTRNRRKANYLRAAYDDLEARIDQLAKQEKLDAVRPDLNGDQIMSILGLEPGPQVGQAYQFLLKRRMEEGPLGQERAEEELVQWWKTHNK</sequence>
<proteinExistence type="predicted"/>
<keyword evidence="5" id="KW-0479">Metal-binding</keyword>
<dbReference type="NCBIfam" id="TIGR02692">
    <property type="entry name" value="tRNA_CCA_actino"/>
    <property type="match status" value="1"/>
</dbReference>
<dbReference type="Pfam" id="PF01743">
    <property type="entry name" value="PolyA_pol"/>
    <property type="match status" value="1"/>
</dbReference>
<dbReference type="InterPro" id="IPR043519">
    <property type="entry name" value="NT_sf"/>
</dbReference>
<evidence type="ECO:0000259" key="11">
    <source>
        <dbReference type="PROSITE" id="PS51831"/>
    </source>
</evidence>
<evidence type="ECO:0000256" key="2">
    <source>
        <dbReference type="ARBA" id="ARBA00022679"/>
    </source>
</evidence>
<keyword evidence="13" id="KW-1185">Reference proteome</keyword>
<dbReference type="InterPro" id="IPR014065">
    <property type="entry name" value="tRNA_adenylyltransferase"/>
</dbReference>
<dbReference type="EMBL" id="JASXSX010000001">
    <property type="protein sequence ID" value="MDT3766763.1"/>
    <property type="molecule type" value="Genomic_DNA"/>
</dbReference>
<dbReference type="PROSITE" id="PS51831">
    <property type="entry name" value="HD"/>
    <property type="match status" value="1"/>
</dbReference>
<keyword evidence="7" id="KW-0692">RNA repair</keyword>
<dbReference type="InterPro" id="IPR032828">
    <property type="entry name" value="PolyA_RNA-bd"/>
</dbReference>
<keyword evidence="12" id="KW-0436">Ligase</keyword>
<feature type="domain" description="HD" evidence="11">
    <location>
        <begin position="270"/>
        <end position="392"/>
    </location>
</feature>
<comment type="cofactor">
    <cofactor evidence="1">
        <name>Mg(2+)</name>
        <dbReference type="ChEBI" id="CHEBI:18420"/>
    </cofactor>
</comment>
<dbReference type="InterPro" id="IPR006675">
    <property type="entry name" value="HDIG_dom"/>
</dbReference>
<dbReference type="Pfam" id="PF01966">
    <property type="entry name" value="HD"/>
    <property type="match status" value="1"/>
</dbReference>
<dbReference type="InterPro" id="IPR006674">
    <property type="entry name" value="HD_domain"/>
</dbReference>
<dbReference type="SMART" id="SM00471">
    <property type="entry name" value="HDc"/>
    <property type="match status" value="1"/>
</dbReference>
<keyword evidence="6" id="KW-0547">Nucleotide-binding</keyword>
<accession>A0ABU3I8S5</accession>
<dbReference type="SUPFAM" id="SSF81301">
    <property type="entry name" value="Nucleotidyltransferase"/>
    <property type="match status" value="1"/>
</dbReference>
<dbReference type="InterPro" id="IPR002646">
    <property type="entry name" value="PolA_pol_head_dom"/>
</dbReference>
<name>A0ABU3I8S5_9ACTO</name>
<dbReference type="Gene3D" id="1.10.3090.10">
    <property type="entry name" value="cca-adding enzyme, domain 2"/>
    <property type="match status" value="1"/>
</dbReference>
<organism evidence="12 13">
    <name type="scientific">Gleimia hominis</name>
    <dbReference type="NCBI Taxonomy" id="595468"/>
    <lineage>
        <taxon>Bacteria</taxon>
        <taxon>Bacillati</taxon>
        <taxon>Actinomycetota</taxon>
        <taxon>Actinomycetes</taxon>
        <taxon>Actinomycetales</taxon>
        <taxon>Actinomycetaceae</taxon>
        <taxon>Gleimia</taxon>
    </lineage>
</organism>
<evidence type="ECO:0000256" key="9">
    <source>
        <dbReference type="ARBA" id="ARBA00022842"/>
    </source>
</evidence>
<dbReference type="Proteomes" id="UP001247542">
    <property type="component" value="Unassembled WGS sequence"/>
</dbReference>
<dbReference type="InterPro" id="IPR050124">
    <property type="entry name" value="tRNA_CCA-adding_enzyme"/>
</dbReference>
<dbReference type="PANTHER" id="PTHR47545">
    <property type="entry name" value="MULTIFUNCTIONAL CCA PROTEIN"/>
    <property type="match status" value="1"/>
</dbReference>
<keyword evidence="2 12" id="KW-0808">Transferase</keyword>
<evidence type="ECO:0000256" key="7">
    <source>
        <dbReference type="ARBA" id="ARBA00022800"/>
    </source>
</evidence>
<evidence type="ECO:0000256" key="5">
    <source>
        <dbReference type="ARBA" id="ARBA00022723"/>
    </source>
</evidence>
<keyword evidence="10" id="KW-0694">RNA-binding</keyword>
<dbReference type="GO" id="GO:0004810">
    <property type="term" value="F:CCA tRNA nucleotidyltransferase activity"/>
    <property type="evidence" value="ECO:0007669"/>
    <property type="project" value="UniProtKB-EC"/>
</dbReference>
<keyword evidence="4 12" id="KW-0548">Nucleotidyltransferase</keyword>
<keyword evidence="9" id="KW-0460">Magnesium</keyword>
<evidence type="ECO:0000256" key="4">
    <source>
        <dbReference type="ARBA" id="ARBA00022695"/>
    </source>
</evidence>
<dbReference type="NCBIfam" id="TIGR00277">
    <property type="entry name" value="HDIG"/>
    <property type="match status" value="1"/>
</dbReference>
<comment type="caution">
    <text evidence="12">The sequence shown here is derived from an EMBL/GenBank/DDBJ whole genome shotgun (WGS) entry which is preliminary data.</text>
</comment>
<evidence type="ECO:0000313" key="12">
    <source>
        <dbReference type="EMBL" id="MDT3766763.1"/>
    </source>
</evidence>
<keyword evidence="3" id="KW-0819">tRNA processing</keyword>
<dbReference type="PANTHER" id="PTHR47545:SF1">
    <property type="entry name" value="MULTIFUNCTIONAL CCA PROTEIN"/>
    <property type="match status" value="1"/>
</dbReference>
<evidence type="ECO:0000256" key="10">
    <source>
        <dbReference type="ARBA" id="ARBA00022884"/>
    </source>
</evidence>
<dbReference type="Gene3D" id="3.30.460.10">
    <property type="entry name" value="Beta Polymerase, domain 2"/>
    <property type="match status" value="1"/>
</dbReference>
<dbReference type="SUPFAM" id="SSF81891">
    <property type="entry name" value="Poly A polymerase C-terminal region-like"/>
    <property type="match status" value="1"/>
</dbReference>
<gene>
    <name evidence="12" type="ORF">QS713_01605</name>
</gene>
<keyword evidence="8" id="KW-0067">ATP-binding</keyword>
<evidence type="ECO:0000256" key="8">
    <source>
        <dbReference type="ARBA" id="ARBA00022840"/>
    </source>
</evidence>